<feature type="compositionally biased region" description="Low complexity" evidence="1">
    <location>
        <begin position="40"/>
        <end position="49"/>
    </location>
</feature>
<dbReference type="EMBL" id="CP097502">
    <property type="protein sequence ID" value="URD76572.1"/>
    <property type="molecule type" value="Genomic_DNA"/>
</dbReference>
<evidence type="ECO:0000256" key="1">
    <source>
        <dbReference type="SAM" id="MobiDB-lite"/>
    </source>
</evidence>
<evidence type="ECO:0000313" key="2">
    <source>
        <dbReference type="EMBL" id="URD76572.1"/>
    </source>
</evidence>
<sequence length="146" mass="16088">TCVRTLSCGRRFLELSTVAVLQKNKDRAVVARSSSDGSTPPRLLPLLPRGAPDSAHRPIRRHRPNAGARRICRPLAPAGKRHGPPIAIFLSPLTSPELDGEVCHRSITNRVHLVNEQCSCRQTDDSPTPHSELACHRWNLRASFPA</sequence>
<feature type="non-terminal residue" evidence="2">
    <location>
        <position position="1"/>
    </location>
</feature>
<gene>
    <name evidence="2" type="ORF">MUK42_34605</name>
</gene>
<protein>
    <submittedName>
        <fullName evidence="2">Uncharacterized protein</fullName>
    </submittedName>
</protein>
<keyword evidence="3" id="KW-1185">Reference proteome</keyword>
<proteinExistence type="predicted"/>
<dbReference type="AlphaFoldDB" id="A0A9E7EHX0"/>
<name>A0A9E7EHX0_9LILI</name>
<organism evidence="2 3">
    <name type="scientific">Musa troglodytarum</name>
    <name type="common">fe'i banana</name>
    <dbReference type="NCBI Taxonomy" id="320322"/>
    <lineage>
        <taxon>Eukaryota</taxon>
        <taxon>Viridiplantae</taxon>
        <taxon>Streptophyta</taxon>
        <taxon>Embryophyta</taxon>
        <taxon>Tracheophyta</taxon>
        <taxon>Spermatophyta</taxon>
        <taxon>Magnoliopsida</taxon>
        <taxon>Liliopsida</taxon>
        <taxon>Zingiberales</taxon>
        <taxon>Musaceae</taxon>
        <taxon>Musa</taxon>
    </lineage>
</organism>
<evidence type="ECO:0000313" key="3">
    <source>
        <dbReference type="Proteomes" id="UP001055439"/>
    </source>
</evidence>
<feature type="region of interest" description="Disordered" evidence="1">
    <location>
        <begin position="30"/>
        <end position="60"/>
    </location>
</feature>
<accession>A0A9E7EHX0</accession>
<reference evidence="2" key="1">
    <citation type="submission" date="2022-05" db="EMBL/GenBank/DDBJ databases">
        <title>The Musa troglodytarum L. genome provides insights into the mechanism of non-climacteric behaviour and enrichment of carotenoids.</title>
        <authorList>
            <person name="Wang J."/>
        </authorList>
    </citation>
    <scope>NUCLEOTIDE SEQUENCE</scope>
    <source>
        <tissue evidence="2">Leaf</tissue>
    </source>
</reference>
<dbReference type="Proteomes" id="UP001055439">
    <property type="component" value="Chromosome 1"/>
</dbReference>